<evidence type="ECO:0000256" key="1">
    <source>
        <dbReference type="ARBA" id="ARBA00022741"/>
    </source>
</evidence>
<dbReference type="SMART" id="SM00174">
    <property type="entry name" value="RHO"/>
    <property type="match status" value="1"/>
</dbReference>
<dbReference type="PRINTS" id="PR00449">
    <property type="entry name" value="RASTRNSFRMNG"/>
</dbReference>
<keyword evidence="1" id="KW-0547">Nucleotide-binding</keyword>
<dbReference type="InterPro" id="IPR050227">
    <property type="entry name" value="Rab"/>
</dbReference>
<dbReference type="InterPro" id="IPR001806">
    <property type="entry name" value="Small_GTPase"/>
</dbReference>
<dbReference type="EMBL" id="DS469517">
    <property type="protein sequence ID" value="EDO47822.1"/>
    <property type="molecule type" value="Genomic_DNA"/>
</dbReference>
<dbReference type="InterPro" id="IPR027417">
    <property type="entry name" value="P-loop_NTPase"/>
</dbReference>
<dbReference type="InterPro" id="IPR005225">
    <property type="entry name" value="Small_GTP-bd"/>
</dbReference>
<dbReference type="Gene3D" id="3.40.50.300">
    <property type="entry name" value="P-loop containing nucleotide triphosphate hydrolases"/>
    <property type="match status" value="1"/>
</dbReference>
<keyword evidence="5" id="KW-1185">Reference proteome</keyword>
<dbReference type="HOGENOM" id="CLU_041217_10_6_1"/>
<dbReference type="STRING" id="45351.A7RL89"/>
<dbReference type="eggNOG" id="KOG0078">
    <property type="taxonomic scope" value="Eukaryota"/>
</dbReference>
<feature type="non-terminal residue" evidence="4">
    <location>
        <position position="1"/>
    </location>
</feature>
<dbReference type="KEGG" id="nve:5520024"/>
<sequence length="163" mass="18301">VFKVVFIGDSGVGKSSFLHRFCHDQWKPSFTATIGVDFQIKTMNVNGQCIAIQLWDTAGQERFRSITKQYFRKADGILIFYDVTAESSFTNLKSWMVSVEEGAEEGVAKMVLGNKTDLAEDEESRVVKTIDGKNLANQYDALYMETSAKTGNNIQEAMYKLAE</sequence>
<dbReference type="PROSITE" id="PS51419">
    <property type="entry name" value="RAB"/>
    <property type="match status" value="1"/>
</dbReference>
<accession>A7RL89</accession>
<dbReference type="GO" id="GO:0016192">
    <property type="term" value="P:vesicle-mediated transport"/>
    <property type="evidence" value="ECO:0000318"/>
    <property type="project" value="GO_Central"/>
</dbReference>
<evidence type="ECO:0000313" key="3">
    <source>
        <dbReference type="EMBL" id="EDO28399.1"/>
    </source>
</evidence>
<dbReference type="Proteomes" id="UP000001593">
    <property type="component" value="Unassembled WGS sequence"/>
</dbReference>
<evidence type="ECO:0000313" key="5">
    <source>
        <dbReference type="Proteomes" id="UP000001593"/>
    </source>
</evidence>
<keyword evidence="2" id="KW-0342">GTP-binding</keyword>
<dbReference type="InParanoid" id="A7RL89"/>
<gene>
    <name evidence="3" type="ORF">NEMVEDRAFT_v1g147958</name>
    <name evidence="4" type="ORF">NEMVEDRAFT_v1g85562</name>
</gene>
<dbReference type="OMA" id="INGMEIM"/>
<protein>
    <recommendedName>
        <fullName evidence="6">RAB44 protein</fullName>
    </recommendedName>
</protein>
<dbReference type="CDD" id="cd00154">
    <property type="entry name" value="Rab"/>
    <property type="match status" value="1"/>
</dbReference>
<dbReference type="KEGG" id="nve:5498830"/>
<dbReference type="PROSITE" id="PS51421">
    <property type="entry name" value="RAS"/>
    <property type="match status" value="1"/>
</dbReference>
<dbReference type="EMBL" id="DS471610">
    <property type="protein sequence ID" value="EDO28399.1"/>
    <property type="molecule type" value="Genomic_DNA"/>
</dbReference>
<dbReference type="FunFam" id="3.40.50.300:FF:003044">
    <property type="entry name" value="Predicted protein"/>
    <property type="match status" value="1"/>
</dbReference>
<evidence type="ECO:0008006" key="6">
    <source>
        <dbReference type="Google" id="ProtNLM"/>
    </source>
</evidence>
<evidence type="ECO:0000256" key="2">
    <source>
        <dbReference type="ARBA" id="ARBA00023134"/>
    </source>
</evidence>
<dbReference type="GO" id="GO:0005525">
    <property type="term" value="F:GTP binding"/>
    <property type="evidence" value="ECO:0000318"/>
    <property type="project" value="GO_Central"/>
</dbReference>
<dbReference type="AlphaFoldDB" id="A7RL89"/>
<reference evidence="4 5" key="1">
    <citation type="journal article" date="2007" name="Science">
        <title>Sea anemone genome reveals ancestral eumetazoan gene repertoire and genomic organization.</title>
        <authorList>
            <person name="Putnam N.H."/>
            <person name="Srivastava M."/>
            <person name="Hellsten U."/>
            <person name="Dirks B."/>
            <person name="Chapman J."/>
            <person name="Salamov A."/>
            <person name="Terry A."/>
            <person name="Shapiro H."/>
            <person name="Lindquist E."/>
            <person name="Kapitonov V.V."/>
            <person name="Jurka J."/>
            <person name="Genikhovich G."/>
            <person name="Grigoriev I.V."/>
            <person name="Lucas S.M."/>
            <person name="Steele R.E."/>
            <person name="Finnerty J.R."/>
            <person name="Technau U."/>
            <person name="Martindale M.Q."/>
            <person name="Rokhsar D.S."/>
        </authorList>
    </citation>
    <scope>NUCLEOTIDE SEQUENCE [LARGE SCALE GENOMIC DNA]</scope>
    <source>
        <strain evidence="5">CH2 X CH6</strain>
        <strain evidence="4">CH2 x CH6</strain>
    </source>
</reference>
<dbReference type="SMART" id="SM00175">
    <property type="entry name" value="RAB"/>
    <property type="match status" value="1"/>
</dbReference>
<evidence type="ECO:0000313" key="4">
    <source>
        <dbReference type="EMBL" id="EDO47822.1"/>
    </source>
</evidence>
<proteinExistence type="predicted"/>
<organism evidence="4 5">
    <name type="scientific">Nematostella vectensis</name>
    <name type="common">Starlet sea anemone</name>
    <dbReference type="NCBI Taxonomy" id="45351"/>
    <lineage>
        <taxon>Eukaryota</taxon>
        <taxon>Metazoa</taxon>
        <taxon>Cnidaria</taxon>
        <taxon>Anthozoa</taxon>
        <taxon>Hexacorallia</taxon>
        <taxon>Actiniaria</taxon>
        <taxon>Edwardsiidae</taxon>
        <taxon>Nematostella</taxon>
    </lineage>
</organism>
<dbReference type="SUPFAM" id="SSF52540">
    <property type="entry name" value="P-loop containing nucleoside triphosphate hydrolases"/>
    <property type="match status" value="1"/>
</dbReference>
<dbReference type="PANTHER" id="PTHR47977">
    <property type="entry name" value="RAS-RELATED PROTEIN RAB"/>
    <property type="match status" value="1"/>
</dbReference>
<dbReference type="NCBIfam" id="TIGR00231">
    <property type="entry name" value="small_GTP"/>
    <property type="match status" value="1"/>
</dbReference>
<dbReference type="SMART" id="SM00173">
    <property type="entry name" value="RAS"/>
    <property type="match status" value="1"/>
</dbReference>
<dbReference type="Pfam" id="PF00071">
    <property type="entry name" value="Ras"/>
    <property type="match status" value="1"/>
</dbReference>
<dbReference type="OrthoDB" id="9989112at2759"/>
<dbReference type="GO" id="GO:0003924">
    <property type="term" value="F:GTPase activity"/>
    <property type="evidence" value="ECO:0000318"/>
    <property type="project" value="GO_Central"/>
</dbReference>
<name>A7RL89_NEMVE</name>